<sequence>MANPETISNQQVGAMNVTIIPTTKFKTTKIVFKFRAPLDRATVTKRSLLAVLFETNNAAYPTQTAFRRKLAELYGASFYTSASKKGDEHIISAVFDFVDPQYLMEKTDLLREVVHFLRTIFFDPNGRDNQFEKATFEREKENLKSQLESIYDDKITYAAKRTIEEMYQSEGYQYSANGIIEDLDNLTAAETYDYYQTDFLKNDVIDVFVCGDIDSSVLLDHLQLLPFAERPNRAFHSVPKVAPGKVHTIHETQAINQGKLVLGYQTGILFGDEKFVPLQIANGLLGGFANSKIFINVREKASLAYYASSRIDSFKGYLLIQAGIEETNYEQAVAIIKEQVTAMKQGDFTDEDIEQTKQLLVNQMLEASDQAGGLVELTYNNIVKPSDLAISEWISKIKAVTKAEIIAAMADVLPDTIYFLSKGGEA</sequence>
<accession>A0A378MA15</accession>
<dbReference type="EMBL" id="UGPG01000001">
    <property type="protein sequence ID" value="STY43171.1"/>
    <property type="molecule type" value="Genomic_DNA"/>
</dbReference>
<reference evidence="2 3" key="1">
    <citation type="submission" date="2018-06" db="EMBL/GenBank/DDBJ databases">
        <authorList>
            <consortium name="Pathogen Informatics"/>
            <person name="Doyle S."/>
        </authorList>
    </citation>
    <scope>NUCLEOTIDE SEQUENCE [LARGE SCALE GENOMIC DNA]</scope>
    <source>
        <strain evidence="3">NCTC 10815</strain>
    </source>
</reference>
<organism evidence="2 3">
    <name type="scientific">Listeria grayi</name>
    <name type="common">Listeria murrayi</name>
    <dbReference type="NCBI Taxonomy" id="1641"/>
    <lineage>
        <taxon>Bacteria</taxon>
        <taxon>Bacillati</taxon>
        <taxon>Bacillota</taxon>
        <taxon>Bacilli</taxon>
        <taxon>Bacillales</taxon>
        <taxon>Listeriaceae</taxon>
        <taxon>Listeria</taxon>
    </lineage>
</organism>
<evidence type="ECO:0000313" key="2">
    <source>
        <dbReference type="EMBL" id="STY43171.1"/>
    </source>
</evidence>
<dbReference type="SUPFAM" id="SSF63411">
    <property type="entry name" value="LuxS/MPP-like metallohydrolase"/>
    <property type="match status" value="2"/>
</dbReference>
<evidence type="ECO:0000259" key="1">
    <source>
        <dbReference type="Pfam" id="PF05193"/>
    </source>
</evidence>
<dbReference type="Pfam" id="PF05193">
    <property type="entry name" value="Peptidase_M16_C"/>
    <property type="match status" value="1"/>
</dbReference>
<dbReference type="GO" id="GO:0046872">
    <property type="term" value="F:metal ion binding"/>
    <property type="evidence" value="ECO:0007669"/>
    <property type="project" value="InterPro"/>
</dbReference>
<dbReference type="PANTHER" id="PTHR11851:SF186">
    <property type="entry name" value="INACTIVE METALLOPROTEASE YMFF-RELATED"/>
    <property type="match status" value="1"/>
</dbReference>
<protein>
    <submittedName>
        <fullName evidence="2">Peptidase M16 inactive domain</fullName>
    </submittedName>
</protein>
<dbReference type="InterPro" id="IPR007863">
    <property type="entry name" value="Peptidase_M16_C"/>
</dbReference>
<dbReference type="Proteomes" id="UP000254879">
    <property type="component" value="Unassembled WGS sequence"/>
</dbReference>
<evidence type="ECO:0000313" key="3">
    <source>
        <dbReference type="Proteomes" id="UP000254879"/>
    </source>
</evidence>
<dbReference type="InterPro" id="IPR050361">
    <property type="entry name" value="MPP/UQCRC_Complex"/>
</dbReference>
<name>A0A378MA15_LISGR</name>
<dbReference type="Gene3D" id="3.30.830.10">
    <property type="entry name" value="Metalloenzyme, LuxS/M16 peptidase-like"/>
    <property type="match status" value="2"/>
</dbReference>
<dbReference type="PANTHER" id="PTHR11851">
    <property type="entry name" value="METALLOPROTEASE"/>
    <property type="match status" value="1"/>
</dbReference>
<dbReference type="InterPro" id="IPR011249">
    <property type="entry name" value="Metalloenz_LuxS/M16"/>
</dbReference>
<dbReference type="NCBIfam" id="NF047422">
    <property type="entry name" value="YfmF_fam"/>
    <property type="match status" value="1"/>
</dbReference>
<proteinExistence type="predicted"/>
<dbReference type="AlphaFoldDB" id="A0A378MA15"/>
<gene>
    <name evidence="2" type="ORF">NCTC10815_00458</name>
</gene>
<feature type="domain" description="Peptidase M16 C-terminal" evidence="1">
    <location>
        <begin position="186"/>
        <end position="360"/>
    </location>
</feature>